<dbReference type="InterPro" id="IPR056209">
    <property type="entry name" value="SU10_adaptor"/>
</dbReference>
<sequence length="217" mass="24019">MLVSEIITLARHQIIDTDGTFLTDTIAASLTNKFLRLVYRKLSQLDSDLIRQSYSQALTGGTAGYTLPTSFWRWQFLRIDGETMDLAQKPWVFMERFTDAVDSGTGTPLYYCNHSDGKVYLRPAPSGGTAVGAYFKSPTALVAADTFPFNGLFDDACANYLVGMLKLADDYDVSVEFALADDAIDRALGIDVHSKAGTLRAGCPKHDYMVQTEYHRT</sequence>
<dbReference type="EMBL" id="MT144314">
    <property type="protein sequence ID" value="QJA52115.1"/>
    <property type="molecule type" value="Genomic_DNA"/>
</dbReference>
<organism evidence="1">
    <name type="scientific">viral metagenome</name>
    <dbReference type="NCBI Taxonomy" id="1070528"/>
    <lineage>
        <taxon>unclassified sequences</taxon>
        <taxon>metagenomes</taxon>
        <taxon>organismal metagenomes</taxon>
    </lineage>
</organism>
<gene>
    <name evidence="2" type="ORF">MM415B01262_0002</name>
    <name evidence="1" type="ORF">TM448A02486_0002</name>
</gene>
<dbReference type="Pfam" id="PF24175">
    <property type="entry name" value="SU10_adaptor"/>
    <property type="match status" value="1"/>
</dbReference>
<name>A0A6H1ZXW9_9ZZZZ</name>
<protein>
    <submittedName>
        <fullName evidence="1">Uncharacterized protein</fullName>
    </submittedName>
</protein>
<dbReference type="EMBL" id="MT141377">
    <property type="protein sequence ID" value="QJA59602.1"/>
    <property type="molecule type" value="Genomic_DNA"/>
</dbReference>
<reference evidence="1" key="1">
    <citation type="submission" date="2020-03" db="EMBL/GenBank/DDBJ databases">
        <title>The deep terrestrial virosphere.</title>
        <authorList>
            <person name="Holmfeldt K."/>
            <person name="Nilsson E."/>
            <person name="Simone D."/>
            <person name="Lopez-Fernandez M."/>
            <person name="Wu X."/>
            <person name="de Brujin I."/>
            <person name="Lundin D."/>
            <person name="Andersson A."/>
            <person name="Bertilsson S."/>
            <person name="Dopson M."/>
        </authorList>
    </citation>
    <scope>NUCLEOTIDE SEQUENCE</scope>
    <source>
        <strain evidence="2">MM415B01262</strain>
        <strain evidence="1">TM448A02486</strain>
    </source>
</reference>
<proteinExistence type="predicted"/>
<accession>A0A6H1ZXW9</accession>
<evidence type="ECO:0000313" key="2">
    <source>
        <dbReference type="EMBL" id="QJA59602.1"/>
    </source>
</evidence>
<evidence type="ECO:0000313" key="1">
    <source>
        <dbReference type="EMBL" id="QJA52115.1"/>
    </source>
</evidence>
<dbReference type="AlphaFoldDB" id="A0A6H1ZXW9"/>